<gene>
    <name evidence="3" type="ORF">D9V37_00035</name>
</gene>
<dbReference type="Pfam" id="PF00753">
    <property type="entry name" value="Lactamase_B"/>
    <property type="match status" value="1"/>
</dbReference>
<reference evidence="3 4" key="1">
    <citation type="submission" date="2018-10" db="EMBL/GenBank/DDBJ databases">
        <title>Marmoricola sp. 4Q3S-7 whole genome shotgun sequence.</title>
        <authorList>
            <person name="Li F."/>
        </authorList>
    </citation>
    <scope>NUCLEOTIDE SEQUENCE [LARGE SCALE GENOMIC DNA]</scope>
    <source>
        <strain evidence="3 4">4Q3S-7</strain>
    </source>
</reference>
<dbReference type="InterPro" id="IPR001279">
    <property type="entry name" value="Metallo-B-lactamas"/>
</dbReference>
<keyword evidence="3" id="KW-0378">Hydrolase</keyword>
<dbReference type="EMBL" id="RDBE01000001">
    <property type="protein sequence ID" value="RLV50430.1"/>
    <property type="molecule type" value="Genomic_DNA"/>
</dbReference>
<dbReference type="InterPro" id="IPR050662">
    <property type="entry name" value="Sec-metab_biosynth-thioest"/>
</dbReference>
<protein>
    <submittedName>
        <fullName evidence="3">MBL fold metallo-hydrolase</fullName>
    </submittedName>
</protein>
<dbReference type="SMART" id="SM00849">
    <property type="entry name" value="Lactamase_B"/>
    <property type="match status" value="1"/>
</dbReference>
<dbReference type="SUPFAM" id="SSF56281">
    <property type="entry name" value="Metallo-hydrolase/oxidoreductase"/>
    <property type="match status" value="1"/>
</dbReference>
<evidence type="ECO:0000313" key="4">
    <source>
        <dbReference type="Proteomes" id="UP000281708"/>
    </source>
</evidence>
<dbReference type="PANTHER" id="PTHR23131">
    <property type="entry name" value="ENDORIBONUCLEASE LACTB2"/>
    <property type="match status" value="1"/>
</dbReference>
<evidence type="ECO:0000313" key="3">
    <source>
        <dbReference type="EMBL" id="RLV50430.1"/>
    </source>
</evidence>
<evidence type="ECO:0000256" key="1">
    <source>
        <dbReference type="SAM" id="MobiDB-lite"/>
    </source>
</evidence>
<dbReference type="Gene3D" id="3.60.15.10">
    <property type="entry name" value="Ribonuclease Z/Hydroxyacylglutathione hydrolase-like"/>
    <property type="match status" value="1"/>
</dbReference>
<dbReference type="InterPro" id="IPR036388">
    <property type="entry name" value="WH-like_DNA-bd_sf"/>
</dbReference>
<keyword evidence="4" id="KW-1185">Reference proteome</keyword>
<comment type="caution">
    <text evidence="3">The sequence shown here is derived from an EMBL/GenBank/DDBJ whole genome shotgun (WGS) entry which is preliminary data.</text>
</comment>
<name>A0A3L8P4Y7_9ACTN</name>
<organism evidence="3 4">
    <name type="scientific">Nocardioides mangrovicus</name>
    <dbReference type="NCBI Taxonomy" id="2478913"/>
    <lineage>
        <taxon>Bacteria</taxon>
        <taxon>Bacillati</taxon>
        <taxon>Actinomycetota</taxon>
        <taxon>Actinomycetes</taxon>
        <taxon>Propionibacteriales</taxon>
        <taxon>Nocardioidaceae</taxon>
        <taxon>Nocardioides</taxon>
    </lineage>
</organism>
<sequence length="365" mass="39888">MRTWPRSGPASTSGWSATGWSGASPNLPCVSDQTWTEPGAYQVADGVHRVPLPLPMDGLRAVNVYVIETGDGLTLIDGGWAIPESRPLLEQALGEIGYALRDIRRFLVTHVHRDHYTQAVAVRREVGSHVSLGIGDKPALDLVAGPRTTDPFEERFTLAGAYSLYGAWRDLVTEPPDRRDWEQPDGWLEGDVRVELDGRALDAVATPGHTQGHYVFADREAGLLFAGDHVLPTITPSIGFEAVYTRQPLRDFLASLAKVRALPDLRLLPAHGAVTESSHTRIDELVGFHDARLAASLAAVADGAHTAWEAAQLLPWTKRERRASELDAFDAALAAFETLHHLELLALRGDLVRTELDGTVRFSMP</sequence>
<feature type="compositionally biased region" description="Low complexity" evidence="1">
    <location>
        <begin position="10"/>
        <end position="20"/>
    </location>
</feature>
<feature type="domain" description="Metallo-beta-lactamase" evidence="2">
    <location>
        <begin position="61"/>
        <end position="271"/>
    </location>
</feature>
<dbReference type="InterPro" id="IPR036866">
    <property type="entry name" value="RibonucZ/Hydroxyglut_hydro"/>
</dbReference>
<dbReference type="Gene3D" id="1.10.10.10">
    <property type="entry name" value="Winged helix-like DNA-binding domain superfamily/Winged helix DNA-binding domain"/>
    <property type="match status" value="1"/>
</dbReference>
<feature type="region of interest" description="Disordered" evidence="1">
    <location>
        <begin position="1"/>
        <end position="20"/>
    </location>
</feature>
<dbReference type="Proteomes" id="UP000281708">
    <property type="component" value="Unassembled WGS sequence"/>
</dbReference>
<proteinExistence type="predicted"/>
<dbReference type="OrthoDB" id="2971563at2"/>
<accession>A0A3L8P4Y7</accession>
<dbReference type="PANTHER" id="PTHR23131:SF4">
    <property type="entry name" value="METALLO-BETA-LACTAMASE SUPERFAMILY POTEIN"/>
    <property type="match status" value="1"/>
</dbReference>
<dbReference type="AlphaFoldDB" id="A0A3L8P4Y7"/>
<dbReference type="GO" id="GO:0016787">
    <property type="term" value="F:hydrolase activity"/>
    <property type="evidence" value="ECO:0007669"/>
    <property type="project" value="UniProtKB-KW"/>
</dbReference>
<evidence type="ECO:0000259" key="2">
    <source>
        <dbReference type="SMART" id="SM00849"/>
    </source>
</evidence>